<keyword evidence="1" id="KW-0812">Transmembrane</keyword>
<keyword evidence="1" id="KW-1133">Transmembrane helix</keyword>
<accession>A0A4R2BFE6</accession>
<dbReference type="AlphaFoldDB" id="A0A4R2BFE6"/>
<feature type="transmembrane region" description="Helical" evidence="1">
    <location>
        <begin position="33"/>
        <end position="55"/>
    </location>
</feature>
<comment type="caution">
    <text evidence="2">The sequence shown here is derived from an EMBL/GenBank/DDBJ whole genome shotgun (WGS) entry which is preliminary data.</text>
</comment>
<evidence type="ECO:0000313" key="2">
    <source>
        <dbReference type="EMBL" id="TCN25052.1"/>
    </source>
</evidence>
<dbReference type="RefSeq" id="WP_132006439.1">
    <property type="nucleotide sequence ID" value="NZ_JABUHM010000004.1"/>
</dbReference>
<feature type="transmembrane region" description="Helical" evidence="1">
    <location>
        <begin position="6"/>
        <end position="26"/>
    </location>
</feature>
<sequence length="142" mass="16588">MHPITVIEIIVSCGIIILFLFVSFTIPHVYRKSGLLITLSLTVTILGFFALRPFWIDYQVAVKKEALNDYLKETYPGEEWDMNRRQGRQYNPYHLDVSFKNEAQWIYTYSVVNPRNICQSGWATPDTQVPSNGKHYEKKHCD</sequence>
<organism evidence="2 3">
    <name type="scientific">Mesobacillus foraminis</name>
    <dbReference type="NCBI Taxonomy" id="279826"/>
    <lineage>
        <taxon>Bacteria</taxon>
        <taxon>Bacillati</taxon>
        <taxon>Bacillota</taxon>
        <taxon>Bacilli</taxon>
        <taxon>Bacillales</taxon>
        <taxon>Bacillaceae</taxon>
        <taxon>Mesobacillus</taxon>
    </lineage>
</organism>
<protein>
    <submittedName>
        <fullName evidence="2">Uncharacterized protein</fullName>
    </submittedName>
</protein>
<gene>
    <name evidence="2" type="ORF">EV146_106254</name>
</gene>
<keyword evidence="3" id="KW-1185">Reference proteome</keyword>
<dbReference type="EMBL" id="SLVV01000006">
    <property type="protein sequence ID" value="TCN25052.1"/>
    <property type="molecule type" value="Genomic_DNA"/>
</dbReference>
<evidence type="ECO:0000313" key="3">
    <source>
        <dbReference type="Proteomes" id="UP000295689"/>
    </source>
</evidence>
<proteinExistence type="predicted"/>
<name>A0A4R2BFE6_9BACI</name>
<evidence type="ECO:0000256" key="1">
    <source>
        <dbReference type="SAM" id="Phobius"/>
    </source>
</evidence>
<dbReference type="Proteomes" id="UP000295689">
    <property type="component" value="Unassembled WGS sequence"/>
</dbReference>
<reference evidence="2 3" key="1">
    <citation type="journal article" date="2015" name="Stand. Genomic Sci.">
        <title>Genomic Encyclopedia of Bacterial and Archaeal Type Strains, Phase III: the genomes of soil and plant-associated and newly described type strains.</title>
        <authorList>
            <person name="Whitman W.B."/>
            <person name="Woyke T."/>
            <person name="Klenk H.P."/>
            <person name="Zhou Y."/>
            <person name="Lilburn T.G."/>
            <person name="Beck B.J."/>
            <person name="De Vos P."/>
            <person name="Vandamme P."/>
            <person name="Eisen J.A."/>
            <person name="Garrity G."/>
            <person name="Hugenholtz P."/>
            <person name="Kyrpides N.C."/>
        </authorList>
    </citation>
    <scope>NUCLEOTIDE SEQUENCE [LARGE SCALE GENOMIC DNA]</scope>
    <source>
        <strain evidence="2 3">CV53</strain>
    </source>
</reference>
<keyword evidence="1" id="KW-0472">Membrane</keyword>